<evidence type="ECO:0000256" key="6">
    <source>
        <dbReference type="SAM" id="Phobius"/>
    </source>
</evidence>
<dbReference type="PANTHER" id="PTHR30250">
    <property type="entry name" value="PST FAMILY PREDICTED COLANIC ACID TRANSPORTER"/>
    <property type="match status" value="1"/>
</dbReference>
<keyword evidence="3 6" id="KW-0812">Transmembrane</keyword>
<feature type="transmembrane region" description="Helical" evidence="6">
    <location>
        <begin position="365"/>
        <end position="384"/>
    </location>
</feature>
<keyword evidence="5 6" id="KW-0472">Membrane</keyword>
<keyword evidence="8" id="KW-1185">Reference proteome</keyword>
<feature type="transmembrane region" description="Helical" evidence="6">
    <location>
        <begin position="62"/>
        <end position="87"/>
    </location>
</feature>
<comment type="subcellular location">
    <subcellularLocation>
        <location evidence="1">Cell membrane</location>
        <topology evidence="1">Multi-pass membrane protein</topology>
    </subcellularLocation>
</comment>
<keyword evidence="2" id="KW-1003">Cell membrane</keyword>
<feature type="transmembrane region" description="Helical" evidence="6">
    <location>
        <begin position="30"/>
        <end position="50"/>
    </location>
</feature>
<reference evidence="7 8" key="1">
    <citation type="submission" date="2015-11" db="EMBL/GenBank/DDBJ databases">
        <title>Draft WGS of Vibrio toranzoniae.</title>
        <authorList>
            <person name="Lasa A."/>
            <person name="Romalde J.L."/>
        </authorList>
    </citation>
    <scope>NUCLEOTIDE SEQUENCE [LARGE SCALE GENOMIC DNA]</scope>
    <source>
        <strain evidence="7 8">Vb 10.8</strain>
    </source>
</reference>
<sequence>MQYLCVLITINLASYIATIYLSNTLTVEDYSQLTLALTVSSLIAVVSLLGRSEMMLRRISQSNYLVPIASIISSIILSIIIISSYTLIYKSELSYVILVTSLTIISIVVAYTSSILKFRSKTIQLALTQKSNNVYKLIIAAVCLSSTLNYQEISIYIMISMYFLYFAYHFLFTCKVNYQFLNFKMNFYDKEGIPFLINGVSFLFYFQASVFVFGYYSLDYELALYSLALLPISAYALVFNAYFNSLTQSKFYQLAAISNVNAILYLKKIIKYQFYITPFILLSYCFLVFFVSPEVFDLNKYPDLIEMMILLFPVILFKFFSSSLSIYMNLKENIRFKNFVCIGAGVIGLLVSIFAIKLWGISGALIATLLVELFILIGYLSSFLKQKITTKISE</sequence>
<name>A0A120DHJ2_9VIBR</name>
<dbReference type="EMBL" id="LMXU01000002">
    <property type="protein sequence ID" value="KWU02525.1"/>
    <property type="molecule type" value="Genomic_DNA"/>
</dbReference>
<evidence type="ECO:0000256" key="1">
    <source>
        <dbReference type="ARBA" id="ARBA00004651"/>
    </source>
</evidence>
<feature type="transmembrane region" description="Helical" evidence="6">
    <location>
        <begin position="133"/>
        <end position="150"/>
    </location>
</feature>
<dbReference type="Proteomes" id="UP000057389">
    <property type="component" value="Unassembled WGS sequence"/>
</dbReference>
<feature type="transmembrane region" description="Helical" evidence="6">
    <location>
        <begin position="195"/>
        <end position="216"/>
    </location>
</feature>
<dbReference type="RefSeq" id="WP_060466992.1">
    <property type="nucleotide sequence ID" value="NZ_AP025514.1"/>
</dbReference>
<protein>
    <recommendedName>
        <fullName evidence="9">Polysaccharide biosynthesis protein C-terminal domain-containing protein</fullName>
    </recommendedName>
</protein>
<comment type="caution">
    <text evidence="7">The sequence shown here is derived from an EMBL/GenBank/DDBJ whole genome shotgun (WGS) entry which is preliminary data.</text>
</comment>
<dbReference type="AlphaFoldDB" id="A0A120DHJ2"/>
<feature type="transmembrane region" description="Helical" evidence="6">
    <location>
        <begin position="93"/>
        <end position="112"/>
    </location>
</feature>
<evidence type="ECO:0000256" key="5">
    <source>
        <dbReference type="ARBA" id="ARBA00023136"/>
    </source>
</evidence>
<dbReference type="GeneID" id="300177247"/>
<evidence type="ECO:0000256" key="3">
    <source>
        <dbReference type="ARBA" id="ARBA00022692"/>
    </source>
</evidence>
<evidence type="ECO:0008006" key="9">
    <source>
        <dbReference type="Google" id="ProtNLM"/>
    </source>
</evidence>
<keyword evidence="4 6" id="KW-1133">Transmembrane helix</keyword>
<proteinExistence type="predicted"/>
<feature type="transmembrane region" description="Helical" evidence="6">
    <location>
        <begin position="156"/>
        <end position="174"/>
    </location>
</feature>
<evidence type="ECO:0000313" key="8">
    <source>
        <dbReference type="Proteomes" id="UP000057389"/>
    </source>
</evidence>
<dbReference type="GO" id="GO:0005886">
    <property type="term" value="C:plasma membrane"/>
    <property type="evidence" value="ECO:0007669"/>
    <property type="project" value="UniProtKB-SubCell"/>
</dbReference>
<dbReference type="PANTHER" id="PTHR30250:SF11">
    <property type="entry name" value="O-ANTIGEN TRANSPORTER-RELATED"/>
    <property type="match status" value="1"/>
</dbReference>
<organism evidence="7 8">
    <name type="scientific">Vibrio toranzoniae</name>
    <dbReference type="NCBI Taxonomy" id="1194427"/>
    <lineage>
        <taxon>Bacteria</taxon>
        <taxon>Pseudomonadati</taxon>
        <taxon>Pseudomonadota</taxon>
        <taxon>Gammaproteobacteria</taxon>
        <taxon>Vibrionales</taxon>
        <taxon>Vibrionaceae</taxon>
        <taxon>Vibrio</taxon>
    </lineage>
</organism>
<feature type="transmembrane region" description="Helical" evidence="6">
    <location>
        <begin position="222"/>
        <end position="243"/>
    </location>
</feature>
<dbReference type="InterPro" id="IPR050833">
    <property type="entry name" value="Poly_Biosynth_Transport"/>
</dbReference>
<evidence type="ECO:0000256" key="2">
    <source>
        <dbReference type="ARBA" id="ARBA00022475"/>
    </source>
</evidence>
<feature type="transmembrane region" description="Helical" evidence="6">
    <location>
        <begin position="304"/>
        <end position="327"/>
    </location>
</feature>
<feature type="transmembrane region" description="Helical" evidence="6">
    <location>
        <begin position="274"/>
        <end position="292"/>
    </location>
</feature>
<gene>
    <name evidence="7" type="ORF">APQ14_00835</name>
</gene>
<evidence type="ECO:0000313" key="7">
    <source>
        <dbReference type="EMBL" id="KWU02525.1"/>
    </source>
</evidence>
<accession>A0A120DHJ2</accession>
<evidence type="ECO:0000256" key="4">
    <source>
        <dbReference type="ARBA" id="ARBA00022989"/>
    </source>
</evidence>
<feature type="transmembrane region" description="Helical" evidence="6">
    <location>
        <begin position="339"/>
        <end position="359"/>
    </location>
</feature>